<dbReference type="InterPro" id="IPR035979">
    <property type="entry name" value="RBD_domain_sf"/>
</dbReference>
<dbReference type="Pfam" id="PF00076">
    <property type="entry name" value="RRM_1"/>
    <property type="match status" value="1"/>
</dbReference>
<dbReference type="InterPro" id="IPR000504">
    <property type="entry name" value="RRM_dom"/>
</dbReference>
<sequence>MEMELDERTPLFKQLHRLFLNSAKLDRSLNLLTAAGGMVLPSTQQQLLSAVAFANGAQFLQNSALFSQAFTTNTKIMIMNEIFGDIAASMAATTSTGAPTGNGTHQQMSRVVHLRNIPSDMTDLELVHFCMPYGKLVNYLLLKGRNQAFVEYEDERSAQTLVAVSVACPVAIRDRTIFCQFSTHQELKTNRRPRVGNSGSNLINDQEDCNEVNLIREKSESGKEERSLSLKKLLVIVGGISLN</sequence>
<dbReference type="PROSITE" id="PS50102">
    <property type="entry name" value="RRM"/>
    <property type="match status" value="1"/>
</dbReference>
<dbReference type="Proteomes" id="UP000887581">
    <property type="component" value="Unplaced"/>
</dbReference>
<organism evidence="3 4">
    <name type="scientific">Setaria digitata</name>
    <dbReference type="NCBI Taxonomy" id="48799"/>
    <lineage>
        <taxon>Eukaryota</taxon>
        <taxon>Metazoa</taxon>
        <taxon>Ecdysozoa</taxon>
        <taxon>Nematoda</taxon>
        <taxon>Chromadorea</taxon>
        <taxon>Rhabditida</taxon>
        <taxon>Spirurina</taxon>
        <taxon>Spiruromorpha</taxon>
        <taxon>Filarioidea</taxon>
        <taxon>Setariidae</taxon>
        <taxon>Setaria</taxon>
    </lineage>
</organism>
<keyword evidence="1" id="KW-0694">RNA-binding</keyword>
<protein>
    <submittedName>
        <fullName evidence="4">RRM domain-containing protein</fullName>
    </submittedName>
</protein>
<dbReference type="CDD" id="cd12421">
    <property type="entry name" value="RRM1_PTBP1_hnRNPL_like"/>
    <property type="match status" value="1"/>
</dbReference>
<dbReference type="PANTHER" id="PTHR15592">
    <property type="entry name" value="MATRIN 3/NUCLEAR PROTEIN 220-RELATED"/>
    <property type="match status" value="1"/>
</dbReference>
<name>A0A915Q0F2_9BILA</name>
<dbReference type="GO" id="GO:0003723">
    <property type="term" value="F:RNA binding"/>
    <property type="evidence" value="ECO:0007669"/>
    <property type="project" value="UniProtKB-UniRule"/>
</dbReference>
<proteinExistence type="predicted"/>
<feature type="domain" description="RRM" evidence="2">
    <location>
        <begin position="110"/>
        <end position="194"/>
    </location>
</feature>
<keyword evidence="3" id="KW-1185">Reference proteome</keyword>
<evidence type="ECO:0000313" key="3">
    <source>
        <dbReference type="Proteomes" id="UP000887581"/>
    </source>
</evidence>
<accession>A0A915Q0F2</accession>
<dbReference type="WBParaSite" id="sdigi.contig415.g8169.t1">
    <property type="protein sequence ID" value="sdigi.contig415.g8169.t1"/>
    <property type="gene ID" value="sdigi.contig415.g8169"/>
</dbReference>
<dbReference type="InterPro" id="IPR012677">
    <property type="entry name" value="Nucleotide-bd_a/b_plait_sf"/>
</dbReference>
<dbReference type="AlphaFoldDB" id="A0A915Q0F2"/>
<evidence type="ECO:0000313" key="4">
    <source>
        <dbReference type="WBParaSite" id="sdigi.contig415.g8169.t1"/>
    </source>
</evidence>
<evidence type="ECO:0000256" key="1">
    <source>
        <dbReference type="PROSITE-ProRule" id="PRU00176"/>
    </source>
</evidence>
<evidence type="ECO:0000259" key="2">
    <source>
        <dbReference type="PROSITE" id="PS50102"/>
    </source>
</evidence>
<dbReference type="SMART" id="SM00360">
    <property type="entry name" value="RRM"/>
    <property type="match status" value="1"/>
</dbReference>
<reference evidence="4" key="1">
    <citation type="submission" date="2022-11" db="UniProtKB">
        <authorList>
            <consortium name="WormBaseParasite"/>
        </authorList>
    </citation>
    <scope>IDENTIFICATION</scope>
</reference>
<dbReference type="Gene3D" id="3.30.70.330">
    <property type="match status" value="1"/>
</dbReference>
<dbReference type="SUPFAM" id="SSF54928">
    <property type="entry name" value="RNA-binding domain, RBD"/>
    <property type="match status" value="1"/>
</dbReference>